<proteinExistence type="predicted"/>
<dbReference type="OrthoDB" id="428260at2759"/>
<dbReference type="AlphaFoldDB" id="A0A9P5D2L5"/>
<evidence type="ECO:0000313" key="3">
    <source>
        <dbReference type="Proteomes" id="UP000749293"/>
    </source>
</evidence>
<name>A0A9P5D2L5_9HYPO</name>
<dbReference type="RefSeq" id="XP_035319587.1">
    <property type="nucleotide sequence ID" value="XM_035464401.1"/>
</dbReference>
<dbReference type="Proteomes" id="UP000749293">
    <property type="component" value="Unassembled WGS sequence"/>
</dbReference>
<sequence>MSSLSSKAIGDLKSLLDVATSDKDTGLPCVGAVVVGNGRHWATELFEQVDDKADFYWLASCTKLVTSIACLQLVEKGVLALDDADQVERLCPELKDIRVVNRDGALEDKEGRITLRMLLTHTAGFGYSFMNLSLAKYREGQTPFDEMSGSMEDMLQPLVNQPGRTFEYGISLDWAGILLERATGQKLSEYMRESIFEPLGIEEMTMFPSKDLQARVAGLWNRGEDGVVRPGPLHLDKWFNATSPDDAFNSGGAGLCGTLRDFSKILVTLLNNGTSPTTNKKILKPSTVDDLFTNQLPDQPDFARRPLPTCKPWVTSAAPELYPFCPPSKPQGWGLGVMLSPSITGRSDTAAHWFGVSNLFWWCDREKGVAGIVGSQILPFSDPQVVELWAQVESKVYEDVSK</sequence>
<comment type="caution">
    <text evidence="2">The sequence shown here is derived from an EMBL/GenBank/DDBJ whole genome shotgun (WGS) entry which is preliminary data.</text>
</comment>
<evidence type="ECO:0000259" key="1">
    <source>
        <dbReference type="Pfam" id="PF00144"/>
    </source>
</evidence>
<gene>
    <name evidence="2" type="ORF">GMORB2_2421</name>
</gene>
<dbReference type="Gene3D" id="3.40.710.10">
    <property type="entry name" value="DD-peptidase/beta-lactamase superfamily"/>
    <property type="match status" value="1"/>
</dbReference>
<accession>A0A9P5D2L5</accession>
<feature type="domain" description="Beta-lactamase-related" evidence="1">
    <location>
        <begin position="22"/>
        <end position="282"/>
    </location>
</feature>
<dbReference type="Pfam" id="PF00144">
    <property type="entry name" value="Beta-lactamase"/>
    <property type="match status" value="1"/>
</dbReference>
<dbReference type="SUPFAM" id="SSF56601">
    <property type="entry name" value="beta-lactamase/transpeptidase-like"/>
    <property type="match status" value="1"/>
</dbReference>
<protein>
    <submittedName>
        <fullName evidence="2">CubicO group peptidase, beta-lactamase class C family</fullName>
    </submittedName>
</protein>
<dbReference type="PANTHER" id="PTHR43283:SF3">
    <property type="entry name" value="BETA-LACTAMASE FAMILY PROTEIN (AFU_ORTHOLOGUE AFUA_5G07500)"/>
    <property type="match status" value="1"/>
</dbReference>
<reference evidence="2" key="1">
    <citation type="submission" date="2020-03" db="EMBL/GenBank/DDBJ databases">
        <title>Site-based positive gene gene selection in Geosmithia morbida across the United States reveals a broad range of putative effectors and factors for local host and environmental adapation.</title>
        <authorList>
            <person name="Onufrak A."/>
            <person name="Murdoch R.W."/>
            <person name="Gazis R."/>
            <person name="Huff M."/>
            <person name="Staton M."/>
            <person name="Klingeman W."/>
            <person name="Hadziabdic D."/>
        </authorList>
    </citation>
    <scope>NUCLEOTIDE SEQUENCE</scope>
    <source>
        <strain evidence="2">1262</strain>
    </source>
</reference>
<dbReference type="InterPro" id="IPR001466">
    <property type="entry name" value="Beta-lactam-related"/>
</dbReference>
<dbReference type="PANTHER" id="PTHR43283">
    <property type="entry name" value="BETA-LACTAMASE-RELATED"/>
    <property type="match status" value="1"/>
</dbReference>
<dbReference type="InterPro" id="IPR050789">
    <property type="entry name" value="Diverse_Enzym_Activities"/>
</dbReference>
<keyword evidence="3" id="KW-1185">Reference proteome</keyword>
<evidence type="ECO:0000313" key="2">
    <source>
        <dbReference type="EMBL" id="KAF4120935.1"/>
    </source>
</evidence>
<dbReference type="EMBL" id="JAANYQ010000014">
    <property type="protein sequence ID" value="KAF4120935.1"/>
    <property type="molecule type" value="Genomic_DNA"/>
</dbReference>
<dbReference type="GeneID" id="55968651"/>
<dbReference type="InterPro" id="IPR012338">
    <property type="entry name" value="Beta-lactam/transpept-like"/>
</dbReference>
<organism evidence="2 3">
    <name type="scientific">Geosmithia morbida</name>
    <dbReference type="NCBI Taxonomy" id="1094350"/>
    <lineage>
        <taxon>Eukaryota</taxon>
        <taxon>Fungi</taxon>
        <taxon>Dikarya</taxon>
        <taxon>Ascomycota</taxon>
        <taxon>Pezizomycotina</taxon>
        <taxon>Sordariomycetes</taxon>
        <taxon>Hypocreomycetidae</taxon>
        <taxon>Hypocreales</taxon>
        <taxon>Bionectriaceae</taxon>
        <taxon>Geosmithia</taxon>
    </lineage>
</organism>